<dbReference type="Gene3D" id="3.20.20.370">
    <property type="entry name" value="Glycoside hydrolase/deacetylase"/>
    <property type="match status" value="1"/>
</dbReference>
<dbReference type="Proteomes" id="UP000000595">
    <property type="component" value="Chromosome"/>
</dbReference>
<dbReference type="KEGG" id="mma:MM_1640"/>
<name>Q8PWE9_METMA</name>
<dbReference type="EMBL" id="AE008384">
    <property type="protein sequence ID" value="AAM31336.1"/>
    <property type="molecule type" value="Genomic_DNA"/>
</dbReference>
<dbReference type="AlphaFoldDB" id="Q8PWE9"/>
<dbReference type="InterPro" id="IPR011330">
    <property type="entry name" value="Glyco_hydro/deAcase_b/a-brl"/>
</dbReference>
<reference evidence="2 3" key="1">
    <citation type="journal article" date="2002" name="J. Mol. Microbiol. Biotechnol.">
        <title>The genome of Methanosarcina mazei: evidence for lateral gene transfer between Bacteria and Archaea.</title>
        <authorList>
            <person name="Deppenmeier U."/>
            <person name="Johann A."/>
            <person name="Hartsch T."/>
            <person name="Merkl R."/>
            <person name="Schmitz R.A."/>
            <person name="Martinez-Arias R."/>
            <person name="Henne A."/>
            <person name="Wiezer A."/>
            <person name="Baumer S."/>
            <person name="Jacobi C."/>
            <person name="Bruggemann H."/>
            <person name="Lienard T."/>
            <person name="Christmann A."/>
            <person name="Bomeke M."/>
            <person name="Steckel S."/>
            <person name="Bhattacharyya A."/>
            <person name="Lykidis A."/>
            <person name="Overbeek R."/>
            <person name="Klenk H.P."/>
            <person name="Gunsalus R.P."/>
            <person name="Fritz H.J."/>
            <person name="Gottschalk G."/>
        </authorList>
    </citation>
    <scope>NUCLEOTIDE SEQUENCE [LARGE SCALE GENOMIC DNA]</scope>
    <source>
        <strain evidence="3">ATCC BAA-159 / DSM 3647 / Goe1 / Go1 / JCM 11833 / OCM 88</strain>
    </source>
</reference>
<organism evidence="2 3">
    <name type="scientific">Methanosarcina mazei (strain ATCC BAA-159 / DSM 3647 / Goe1 / Go1 / JCM 11833 / OCM 88)</name>
    <name type="common">Methanosarcina frisia</name>
    <dbReference type="NCBI Taxonomy" id="192952"/>
    <lineage>
        <taxon>Archaea</taxon>
        <taxon>Methanobacteriati</taxon>
        <taxon>Methanobacteriota</taxon>
        <taxon>Stenosarchaea group</taxon>
        <taxon>Methanomicrobia</taxon>
        <taxon>Methanosarcinales</taxon>
        <taxon>Methanosarcinaceae</taxon>
        <taxon>Methanosarcina</taxon>
    </lineage>
</organism>
<evidence type="ECO:0000259" key="1">
    <source>
        <dbReference type="PROSITE" id="PS51677"/>
    </source>
</evidence>
<dbReference type="SMR" id="Q8PWE9"/>
<dbReference type="InterPro" id="IPR022560">
    <property type="entry name" value="DUF3473"/>
</dbReference>
<dbReference type="PATRIC" id="fig|192952.21.peg.1900"/>
<dbReference type="PROSITE" id="PS51677">
    <property type="entry name" value="NODB"/>
    <property type="match status" value="1"/>
</dbReference>
<dbReference type="PANTHER" id="PTHR47561:SF1">
    <property type="entry name" value="POLYSACCHARIDE DEACETYLASE FAMILY PROTEIN (AFU_ORTHOLOGUE AFUA_6G05030)"/>
    <property type="match status" value="1"/>
</dbReference>
<dbReference type="GO" id="GO:0005975">
    <property type="term" value="P:carbohydrate metabolic process"/>
    <property type="evidence" value="ECO:0007669"/>
    <property type="project" value="InterPro"/>
</dbReference>
<dbReference type="HOGENOM" id="CLU_066872_0_0_2"/>
<evidence type="ECO:0000313" key="3">
    <source>
        <dbReference type="Proteomes" id="UP000000595"/>
    </source>
</evidence>
<protein>
    <submittedName>
        <fullName evidence="2">Putative polysaccharide deacetylase</fullName>
    </submittedName>
</protein>
<dbReference type="Pfam" id="PF01522">
    <property type="entry name" value="Polysacc_deac_1"/>
    <property type="match status" value="1"/>
</dbReference>
<dbReference type="InterPro" id="IPR002509">
    <property type="entry name" value="NODB_dom"/>
</dbReference>
<sequence>MGISGGLRMINALSFDLEYWYTAELVCRCVPDEKEDQVIEAVYPLLDLLDEYNTKATFFVLGKLAEKYPELIREISENGHEIGSHSYSHKTLHELGIKNFEYEIEKTNEILRSITGRYPLGFRAPTFSIDNTNKWALDILVKNGYRYDSSIFPVKTNLYGVPDAPVVSYNPSRNDITVHDPDGPIIEYPLSVIKFGINIPISGGFYLRLFPISFLKYAINRVNMERSVVIYMHPWEMYSHTRKVQLPLVSHFITYYGVNSAFNKLDHLLANFKFSPIKEVLGL</sequence>
<dbReference type="Pfam" id="PF11959">
    <property type="entry name" value="DUF3473"/>
    <property type="match status" value="1"/>
</dbReference>
<dbReference type="InterPro" id="IPR045235">
    <property type="entry name" value="PuuE_HpPgdA-like"/>
</dbReference>
<dbReference type="PANTHER" id="PTHR47561">
    <property type="entry name" value="POLYSACCHARIDE DEACETYLASE FAMILY PROTEIN (AFU_ORTHOLOGUE AFUA_6G05030)"/>
    <property type="match status" value="1"/>
</dbReference>
<dbReference type="CDD" id="cd10941">
    <property type="entry name" value="CE4_PuuE_HpPgdA_like_2"/>
    <property type="match status" value="1"/>
</dbReference>
<dbReference type="SUPFAM" id="SSF88713">
    <property type="entry name" value="Glycoside hydrolase/deacetylase"/>
    <property type="match status" value="1"/>
</dbReference>
<proteinExistence type="predicted"/>
<dbReference type="GO" id="GO:0016810">
    <property type="term" value="F:hydrolase activity, acting on carbon-nitrogen (but not peptide) bonds"/>
    <property type="evidence" value="ECO:0007669"/>
    <property type="project" value="InterPro"/>
</dbReference>
<dbReference type="eggNOG" id="arCOG02876">
    <property type="taxonomic scope" value="Archaea"/>
</dbReference>
<evidence type="ECO:0000313" key="2">
    <source>
        <dbReference type="EMBL" id="AAM31336.1"/>
    </source>
</evidence>
<gene>
    <name evidence="2" type="ordered locus">MM_1640</name>
</gene>
<feature type="domain" description="NodB homology" evidence="1">
    <location>
        <begin position="28"/>
        <end position="227"/>
    </location>
</feature>
<accession>Q8PWE9</accession>